<keyword evidence="4 10" id="KW-0378">Hydrolase</keyword>
<feature type="binding site" evidence="8">
    <location>
        <position position="90"/>
    </location>
    <ligand>
        <name>Mn(2+)</name>
        <dbReference type="ChEBI" id="CHEBI:29035"/>
        <label>2</label>
    </ligand>
</feature>
<keyword evidence="6 7" id="KW-0119">Carbohydrate metabolism</keyword>
<name>A0A9D9D9D2_9GAMM</name>
<dbReference type="Pfam" id="PF03320">
    <property type="entry name" value="FBPase_glpX"/>
    <property type="match status" value="1"/>
</dbReference>
<feature type="binding site" evidence="9">
    <location>
        <position position="125"/>
    </location>
    <ligand>
        <name>substrate</name>
    </ligand>
</feature>
<feature type="binding site" evidence="8">
    <location>
        <position position="62"/>
    </location>
    <ligand>
        <name>Mn(2+)</name>
        <dbReference type="ChEBI" id="CHEBI:29035"/>
        <label>1</label>
    </ligand>
</feature>
<sequence>MYQHLTDKNLALDLVRVTEAGALAAARFYGKGDKEAADKAAVDAMRIAFQGIHVQGTVIIGEGEKDKAPMLYNGEAVGYGDGSEVDVAVDPVEGTSAVANGRMNALSVVGMAKKGGLFNPGRSFYCSKIAVCREAAGVIDINAPVKVNLQAVAKALGKPVGEVNVFVLDKPRHKKLITDIRLAGARVNLHNDGDVAGALMACDPRSHIDLLLGTGGTPEAVITACALKGIGGQILVKFDPQSEEERKNVIEDGFDLDRVLTVDDLVTTDQCFFAATGVTDGEVLEGVRYEGEFAITKSLSTRGRTGTMRYVEAYHNRKKLAKMSSIEY</sequence>
<evidence type="ECO:0000256" key="5">
    <source>
        <dbReference type="ARBA" id="ARBA00023211"/>
    </source>
</evidence>
<evidence type="ECO:0000256" key="6">
    <source>
        <dbReference type="ARBA" id="ARBA00023277"/>
    </source>
</evidence>
<feature type="binding site" evidence="8">
    <location>
        <position position="38"/>
    </location>
    <ligand>
        <name>Mn(2+)</name>
        <dbReference type="ChEBI" id="CHEBI:29035"/>
        <label>1</label>
    </ligand>
</feature>
<proteinExistence type="inferred from homology"/>
<evidence type="ECO:0000313" key="10">
    <source>
        <dbReference type="EMBL" id="MBO8415489.1"/>
    </source>
</evidence>
<evidence type="ECO:0000256" key="4">
    <source>
        <dbReference type="ARBA" id="ARBA00022801"/>
    </source>
</evidence>
<dbReference type="CDD" id="cd01516">
    <property type="entry name" value="FBPase_glpX"/>
    <property type="match status" value="1"/>
</dbReference>
<evidence type="ECO:0000256" key="7">
    <source>
        <dbReference type="PIRNR" id="PIRNR004532"/>
    </source>
</evidence>
<dbReference type="InterPro" id="IPR004464">
    <property type="entry name" value="FBPase_class-2/SBPase"/>
</dbReference>
<feature type="binding site" evidence="9">
    <location>
        <position position="216"/>
    </location>
    <ligand>
        <name>substrate</name>
    </ligand>
</feature>
<feature type="binding site" evidence="8">
    <location>
        <position position="93"/>
    </location>
    <ligand>
        <name>Mn(2+)</name>
        <dbReference type="ChEBI" id="CHEBI:29035"/>
        <label>2</label>
    </ligand>
</feature>
<reference evidence="10" key="1">
    <citation type="submission" date="2020-10" db="EMBL/GenBank/DDBJ databases">
        <authorList>
            <person name="Gilroy R."/>
        </authorList>
    </citation>
    <scope>NUCLEOTIDE SEQUENCE</scope>
    <source>
        <strain evidence="10">17213</strain>
    </source>
</reference>
<dbReference type="Gene3D" id="3.30.540.10">
    <property type="entry name" value="Fructose-1,6-Bisphosphatase, subunit A, domain 1"/>
    <property type="match status" value="1"/>
</dbReference>
<dbReference type="NCBIfam" id="TIGR00330">
    <property type="entry name" value="glpX"/>
    <property type="match status" value="1"/>
</dbReference>
<comment type="cofactor">
    <cofactor evidence="8">
        <name>Mn(2+)</name>
        <dbReference type="ChEBI" id="CHEBI:29035"/>
    </cofactor>
</comment>
<dbReference type="EMBL" id="JADINH010000081">
    <property type="protein sequence ID" value="MBO8415489.1"/>
    <property type="molecule type" value="Genomic_DNA"/>
</dbReference>
<dbReference type="SUPFAM" id="SSF56655">
    <property type="entry name" value="Carbohydrate phosphatase"/>
    <property type="match status" value="1"/>
</dbReference>
<dbReference type="PANTHER" id="PTHR30447">
    <property type="entry name" value="FRUCTOSE-1,6-BISPHOSPHATASE CLASS 2"/>
    <property type="match status" value="1"/>
</dbReference>
<dbReference type="GO" id="GO:0030388">
    <property type="term" value="P:fructose 1,6-bisphosphate metabolic process"/>
    <property type="evidence" value="ECO:0007669"/>
    <property type="project" value="TreeGrafter"/>
</dbReference>
<comment type="caution">
    <text evidence="10">The sequence shown here is derived from an EMBL/GenBank/DDBJ whole genome shotgun (WGS) entry which is preliminary data.</text>
</comment>
<reference evidence="10" key="2">
    <citation type="journal article" date="2021" name="PeerJ">
        <title>Extensive microbial diversity within the chicken gut microbiome revealed by metagenomics and culture.</title>
        <authorList>
            <person name="Gilroy R."/>
            <person name="Ravi A."/>
            <person name="Getino M."/>
            <person name="Pursley I."/>
            <person name="Horton D.L."/>
            <person name="Alikhan N.F."/>
            <person name="Baker D."/>
            <person name="Gharbi K."/>
            <person name="Hall N."/>
            <person name="Watson M."/>
            <person name="Adriaenssens E.M."/>
            <person name="Foster-Nyarko E."/>
            <person name="Jarju S."/>
            <person name="Secka A."/>
            <person name="Antonio M."/>
            <person name="Oren A."/>
            <person name="Chaudhuri R.R."/>
            <person name="La Ragione R."/>
            <person name="Hildebrand F."/>
            <person name="Pallen M.J."/>
        </authorList>
    </citation>
    <scope>NUCLEOTIDE SEQUENCE</scope>
    <source>
        <strain evidence="10">17213</strain>
    </source>
</reference>
<dbReference type="GO" id="GO:0005829">
    <property type="term" value="C:cytosol"/>
    <property type="evidence" value="ECO:0007669"/>
    <property type="project" value="TreeGrafter"/>
</dbReference>
<organism evidence="10 11">
    <name type="scientific">Candidatus Avisuccinivibrio stercorigallinarum</name>
    <dbReference type="NCBI Taxonomy" id="2840704"/>
    <lineage>
        <taxon>Bacteria</taxon>
        <taxon>Pseudomonadati</taxon>
        <taxon>Pseudomonadota</taxon>
        <taxon>Gammaproteobacteria</taxon>
        <taxon>Aeromonadales</taxon>
        <taxon>Succinivibrionaceae</taxon>
        <taxon>Succinivibrionaceae incertae sedis</taxon>
        <taxon>Candidatus Avisuccinivibrio</taxon>
    </lineage>
</organism>
<dbReference type="Gene3D" id="3.40.190.90">
    <property type="match status" value="1"/>
</dbReference>
<comment type="similarity">
    <text evidence="2 7">Belongs to the FBPase class 2 family.</text>
</comment>
<evidence type="ECO:0000256" key="9">
    <source>
        <dbReference type="PIRSR" id="PIRSR004532-2"/>
    </source>
</evidence>
<dbReference type="PIRSF" id="PIRSF004532">
    <property type="entry name" value="GlpX"/>
    <property type="match status" value="1"/>
</dbReference>
<feature type="binding site" evidence="9">
    <location>
        <begin position="170"/>
        <end position="172"/>
    </location>
    <ligand>
        <name>substrate</name>
    </ligand>
</feature>
<feature type="binding site" evidence="9">
    <location>
        <begin position="93"/>
        <end position="95"/>
    </location>
    <ligand>
        <name>substrate</name>
    </ligand>
</feature>
<gene>
    <name evidence="10" type="primary">glpX</name>
    <name evidence="10" type="ORF">IAB19_03795</name>
</gene>
<comment type="catalytic activity">
    <reaction evidence="1">
        <text>beta-D-fructose 1,6-bisphosphate + H2O = beta-D-fructose 6-phosphate + phosphate</text>
        <dbReference type="Rhea" id="RHEA:11064"/>
        <dbReference type="ChEBI" id="CHEBI:15377"/>
        <dbReference type="ChEBI" id="CHEBI:32966"/>
        <dbReference type="ChEBI" id="CHEBI:43474"/>
        <dbReference type="ChEBI" id="CHEBI:57634"/>
        <dbReference type="EC" id="3.1.3.11"/>
    </reaction>
</comment>
<keyword evidence="5 8" id="KW-0464">Manganese</keyword>
<dbReference type="GO" id="GO:0046872">
    <property type="term" value="F:metal ion binding"/>
    <property type="evidence" value="ECO:0007669"/>
    <property type="project" value="UniProtKB-KW"/>
</dbReference>
<dbReference type="GO" id="GO:0042132">
    <property type="term" value="F:fructose 1,6-bisphosphate 1-phosphatase activity"/>
    <property type="evidence" value="ECO:0007669"/>
    <property type="project" value="UniProtKB-EC"/>
</dbReference>
<keyword evidence="3 8" id="KW-0479">Metal-binding</keyword>
<feature type="binding site" evidence="9">
    <location>
        <begin position="192"/>
        <end position="194"/>
    </location>
    <ligand>
        <name>substrate</name>
    </ligand>
</feature>
<evidence type="ECO:0000256" key="3">
    <source>
        <dbReference type="ARBA" id="ARBA00022723"/>
    </source>
</evidence>
<dbReference type="GO" id="GO:0006071">
    <property type="term" value="P:glycerol metabolic process"/>
    <property type="evidence" value="ECO:0007669"/>
    <property type="project" value="InterPro"/>
</dbReference>
<feature type="binding site" evidence="8">
    <location>
        <position position="219"/>
    </location>
    <ligand>
        <name>Mn(2+)</name>
        <dbReference type="ChEBI" id="CHEBI:29035"/>
        <label>2</label>
    </ligand>
</feature>
<evidence type="ECO:0000256" key="1">
    <source>
        <dbReference type="ARBA" id="ARBA00001273"/>
    </source>
</evidence>
<evidence type="ECO:0000256" key="8">
    <source>
        <dbReference type="PIRSR" id="PIRSR004532-1"/>
    </source>
</evidence>
<dbReference type="Proteomes" id="UP000823631">
    <property type="component" value="Unassembled WGS sequence"/>
</dbReference>
<evidence type="ECO:0000313" key="11">
    <source>
        <dbReference type="Proteomes" id="UP000823631"/>
    </source>
</evidence>
<accession>A0A9D9D9D2</accession>
<protein>
    <recommendedName>
        <fullName evidence="7">Fructose-1,6-bisphosphatase</fullName>
    </recommendedName>
</protein>
<dbReference type="GO" id="GO:0006094">
    <property type="term" value="P:gluconeogenesis"/>
    <property type="evidence" value="ECO:0007669"/>
    <property type="project" value="InterPro"/>
</dbReference>
<dbReference type="AlphaFoldDB" id="A0A9D9D9D2"/>
<evidence type="ECO:0000256" key="2">
    <source>
        <dbReference type="ARBA" id="ARBA00008989"/>
    </source>
</evidence>
<dbReference type="PANTHER" id="PTHR30447:SF0">
    <property type="entry name" value="FRUCTOSE-1,6-BISPHOSPHATASE 1 CLASS 2-RELATED"/>
    <property type="match status" value="1"/>
</dbReference>